<reference evidence="1" key="1">
    <citation type="submission" date="2023-03" db="EMBL/GenBank/DDBJ databases">
        <title>Chromosome-level genomes of two armyworms, Mythimna separata and Mythimna loreyi, provide insights into the biosynthesis and reception of sex pheromones.</title>
        <authorList>
            <person name="Zhao H."/>
        </authorList>
    </citation>
    <scope>NUCLEOTIDE SEQUENCE</scope>
    <source>
        <strain evidence="1">BeijingLab</strain>
    </source>
</reference>
<gene>
    <name evidence="1" type="ORF">PYW08_012723</name>
</gene>
<keyword evidence="2" id="KW-1185">Reference proteome</keyword>
<evidence type="ECO:0000313" key="2">
    <source>
        <dbReference type="Proteomes" id="UP001231649"/>
    </source>
</evidence>
<dbReference type="EMBL" id="CM056807">
    <property type="protein sequence ID" value="KAJ8705677.1"/>
    <property type="molecule type" value="Genomic_DNA"/>
</dbReference>
<proteinExistence type="predicted"/>
<name>A0ACC2Q0Y0_9NEOP</name>
<dbReference type="Proteomes" id="UP001231649">
    <property type="component" value="Chromosome 31"/>
</dbReference>
<sequence>MEPQEPKKKRKRTKKKLEKNSIAYLREREKANARKKRFLDKMTDEEKELKRAKDRAYHHRKKADKNRKIAVMSEEEKIRQREVWNRAAKKYRQRKKSASNMGNNIPPPVEVKVPATSTILSMRIVPKEEPDTSPSISQQEETLADIKPKEEVVEEKLSAEVKREVIEQDQTKIIVAKVYHYFEQEYEELKKTLEGIDQTPLSKIRQRTALATGVSETMVLEILQEEERRNEEKRQQTLQEQSRALKRLRQTDSASEDGDSDDNGDGDDGQPCDDEVTETLVIKEEPDEPENDEPEVYVELPTVKPSESGHHQVAADPIAIELKTEPPSEEATTSYETQATQVQHASKSSKMRKIQRETDTIPATNVPPAESASPGTSTAPGTSAPPRRQLLLLDDGEVKMKQLETGEDGFS</sequence>
<comment type="caution">
    <text evidence="1">The sequence shown here is derived from an EMBL/GenBank/DDBJ whole genome shotgun (WGS) entry which is preliminary data.</text>
</comment>
<evidence type="ECO:0000313" key="1">
    <source>
        <dbReference type="EMBL" id="KAJ8705677.1"/>
    </source>
</evidence>
<accession>A0ACC2Q0Y0</accession>
<protein>
    <submittedName>
        <fullName evidence="1">Uncharacterized protein</fullName>
    </submittedName>
</protein>
<organism evidence="1 2">
    <name type="scientific">Mythimna loreyi</name>
    <dbReference type="NCBI Taxonomy" id="667449"/>
    <lineage>
        <taxon>Eukaryota</taxon>
        <taxon>Metazoa</taxon>
        <taxon>Ecdysozoa</taxon>
        <taxon>Arthropoda</taxon>
        <taxon>Hexapoda</taxon>
        <taxon>Insecta</taxon>
        <taxon>Pterygota</taxon>
        <taxon>Neoptera</taxon>
        <taxon>Endopterygota</taxon>
        <taxon>Lepidoptera</taxon>
        <taxon>Glossata</taxon>
        <taxon>Ditrysia</taxon>
        <taxon>Noctuoidea</taxon>
        <taxon>Noctuidae</taxon>
        <taxon>Noctuinae</taxon>
        <taxon>Hadenini</taxon>
        <taxon>Mythimna</taxon>
    </lineage>
</organism>